<feature type="region of interest" description="Disordered" evidence="6">
    <location>
        <begin position="144"/>
        <end position="251"/>
    </location>
</feature>
<evidence type="ECO:0000256" key="4">
    <source>
        <dbReference type="ARBA" id="ARBA00022833"/>
    </source>
</evidence>
<keyword evidence="4" id="KW-0862">Zinc</keyword>
<evidence type="ECO:0000313" key="8">
    <source>
        <dbReference type="EMBL" id="KAH9491240.1"/>
    </source>
</evidence>
<dbReference type="Proteomes" id="UP000790347">
    <property type="component" value="Unassembled WGS sequence"/>
</dbReference>
<dbReference type="Pfam" id="PF04046">
    <property type="entry name" value="PSP"/>
    <property type="match status" value="1"/>
</dbReference>
<accession>A0A922HKW6</accession>
<reference evidence="8" key="1">
    <citation type="submission" date="2013-05" db="EMBL/GenBank/DDBJ databases">
        <authorList>
            <person name="Yim A.K.Y."/>
            <person name="Chan T.F."/>
            <person name="Ji K.M."/>
            <person name="Liu X.Y."/>
            <person name="Zhou J.W."/>
            <person name="Li R.Q."/>
            <person name="Yang K.Y."/>
            <person name="Li J."/>
            <person name="Li M."/>
            <person name="Law P.T.W."/>
            <person name="Wu Y.L."/>
            <person name="Cai Z.L."/>
            <person name="Qin H."/>
            <person name="Bao Y."/>
            <person name="Leung R.K.K."/>
            <person name="Ng P.K.S."/>
            <person name="Zou J."/>
            <person name="Zhong X.J."/>
            <person name="Ran P.X."/>
            <person name="Zhong N.S."/>
            <person name="Liu Z.G."/>
            <person name="Tsui S.K.W."/>
        </authorList>
    </citation>
    <scope>NUCLEOTIDE SEQUENCE</scope>
    <source>
        <strain evidence="8">Derf</strain>
        <tissue evidence="8">Whole organism</tissue>
    </source>
</reference>
<evidence type="ECO:0000313" key="9">
    <source>
        <dbReference type="Proteomes" id="UP000790347"/>
    </source>
</evidence>
<evidence type="ECO:0000256" key="3">
    <source>
        <dbReference type="ARBA" id="ARBA00022771"/>
    </source>
</evidence>
<gene>
    <name evidence="8" type="primary">ZCCHC8</name>
    <name evidence="8" type="ORF">DERF_015972</name>
</gene>
<proteinExistence type="predicted"/>
<comment type="caution">
    <text evidence="8">The sequence shown here is derived from an EMBL/GenBank/DDBJ whole genome shotgun (WGS) entry which is preliminary data.</text>
</comment>
<sequence>MSSRKNKRYFSDVNEDKYTVGKLSPNLRHALGLEHDMLPFWIYRMRILGYPPVWLQAAESKTLAVNDGAKSNRPSSSLANGEDGELNDNLKYNKDTLIEYPGFNAPVPKNVRDDWVILGMPPYQQNQRLDVAAESMQFIEPVPYKRAKLDEDSNSTNDSNTNSDNNNESNTNKSESVVLVKTEDNVDHDENINDDRKNSKELQPEKEKVKIKSEEQDEIIKTNTNDEQNSTNQSSNHEEEEKETNEISTTTVEKKMKIVSYGTAVPQTVRPKLPSLEKWSIGMGELLHFENLPTSTGAYKDKIKNIIEKVRNRFTKK</sequence>
<dbReference type="InterPro" id="IPR052115">
    <property type="entry name" value="NEXT_complex_subunit_ZCCHC8"/>
</dbReference>
<dbReference type="GO" id="GO:0008270">
    <property type="term" value="F:zinc ion binding"/>
    <property type="evidence" value="ECO:0007669"/>
    <property type="project" value="UniProtKB-KW"/>
</dbReference>
<evidence type="ECO:0000256" key="5">
    <source>
        <dbReference type="ARBA" id="ARBA00023242"/>
    </source>
</evidence>
<dbReference type="InterPro" id="IPR006568">
    <property type="entry name" value="PSP_pro-rich"/>
</dbReference>
<dbReference type="EMBL" id="ASGP02000009">
    <property type="protein sequence ID" value="KAH9491240.1"/>
    <property type="molecule type" value="Genomic_DNA"/>
</dbReference>
<keyword evidence="5" id="KW-0539">Nucleus</keyword>
<reference evidence="8" key="2">
    <citation type="journal article" date="2022" name="Res Sq">
        <title>Comparative Genomics Reveals Insights into the Divergent Evolution of Astigmatic Mites and Household Pest Adaptations.</title>
        <authorList>
            <person name="Xiong Q."/>
            <person name="Wan A.T.-Y."/>
            <person name="Liu X.-Y."/>
            <person name="Fung C.S.-H."/>
            <person name="Xiao X."/>
            <person name="Malainual N."/>
            <person name="Hou J."/>
            <person name="Wang L."/>
            <person name="Wang M."/>
            <person name="Yang K."/>
            <person name="Cui Y."/>
            <person name="Leung E."/>
            <person name="Nong W."/>
            <person name="Shin S.-K."/>
            <person name="Au S."/>
            <person name="Jeong K.Y."/>
            <person name="Chew F.T."/>
            <person name="Hui J."/>
            <person name="Leung T.F."/>
            <person name="Tungtrongchitr A."/>
            <person name="Zhong N."/>
            <person name="Liu Z."/>
            <person name="Tsui S."/>
        </authorList>
    </citation>
    <scope>NUCLEOTIDE SEQUENCE</scope>
    <source>
        <strain evidence="8">Derf</strain>
        <tissue evidence="8">Whole organism</tissue>
    </source>
</reference>
<organism evidence="8 9">
    <name type="scientific">Dermatophagoides farinae</name>
    <name type="common">American house dust mite</name>
    <dbReference type="NCBI Taxonomy" id="6954"/>
    <lineage>
        <taxon>Eukaryota</taxon>
        <taxon>Metazoa</taxon>
        <taxon>Ecdysozoa</taxon>
        <taxon>Arthropoda</taxon>
        <taxon>Chelicerata</taxon>
        <taxon>Arachnida</taxon>
        <taxon>Acari</taxon>
        <taxon>Acariformes</taxon>
        <taxon>Sarcoptiformes</taxon>
        <taxon>Astigmata</taxon>
        <taxon>Psoroptidia</taxon>
        <taxon>Analgoidea</taxon>
        <taxon>Pyroglyphidae</taxon>
        <taxon>Dermatophagoidinae</taxon>
        <taxon>Dermatophagoides</taxon>
    </lineage>
</organism>
<dbReference type="PANTHER" id="PTHR13316:SF0">
    <property type="entry name" value="ZINC FINGER CCHC DOMAIN-CONTAINING PROTEIN 8"/>
    <property type="match status" value="1"/>
</dbReference>
<evidence type="ECO:0000259" key="7">
    <source>
        <dbReference type="SMART" id="SM00581"/>
    </source>
</evidence>
<comment type="subcellular location">
    <subcellularLocation>
        <location evidence="1">Nucleus</location>
    </subcellularLocation>
</comment>
<dbReference type="GO" id="GO:0071013">
    <property type="term" value="C:catalytic step 2 spliceosome"/>
    <property type="evidence" value="ECO:0007669"/>
    <property type="project" value="TreeGrafter"/>
</dbReference>
<feature type="region of interest" description="Disordered" evidence="6">
    <location>
        <begin position="66"/>
        <end position="87"/>
    </location>
</feature>
<feature type="domain" description="PSP proline-rich" evidence="7">
    <location>
        <begin position="15"/>
        <end position="65"/>
    </location>
</feature>
<dbReference type="SMART" id="SM00581">
    <property type="entry name" value="PSP"/>
    <property type="match status" value="1"/>
</dbReference>
<protein>
    <submittedName>
        <fullName evidence="8">Zinc finger CCHC domain-containing protein 8</fullName>
    </submittedName>
</protein>
<name>A0A922HKW6_DERFA</name>
<feature type="compositionally biased region" description="Basic and acidic residues" evidence="6">
    <location>
        <begin position="181"/>
        <end position="220"/>
    </location>
</feature>
<dbReference type="PANTHER" id="PTHR13316">
    <property type="entry name" value="ZINC FINGER, CCHC DOMAIN CONTAINING 8"/>
    <property type="match status" value="1"/>
</dbReference>
<keyword evidence="2" id="KW-0479">Metal-binding</keyword>
<keyword evidence="9" id="KW-1185">Reference proteome</keyword>
<evidence type="ECO:0000256" key="1">
    <source>
        <dbReference type="ARBA" id="ARBA00004123"/>
    </source>
</evidence>
<evidence type="ECO:0000256" key="2">
    <source>
        <dbReference type="ARBA" id="ARBA00022723"/>
    </source>
</evidence>
<feature type="compositionally biased region" description="Polar residues" evidence="6">
    <location>
        <begin position="221"/>
        <end position="235"/>
    </location>
</feature>
<dbReference type="AlphaFoldDB" id="A0A922HKW6"/>
<keyword evidence="3" id="KW-0863">Zinc-finger</keyword>
<dbReference type="GO" id="GO:0003723">
    <property type="term" value="F:RNA binding"/>
    <property type="evidence" value="ECO:0007669"/>
    <property type="project" value="TreeGrafter"/>
</dbReference>
<feature type="compositionally biased region" description="Low complexity" evidence="6">
    <location>
        <begin position="154"/>
        <end position="176"/>
    </location>
</feature>
<evidence type="ECO:0000256" key="6">
    <source>
        <dbReference type="SAM" id="MobiDB-lite"/>
    </source>
</evidence>